<evidence type="ECO:0000313" key="3">
    <source>
        <dbReference type="Proteomes" id="UP000269721"/>
    </source>
</evidence>
<organism evidence="2 3">
    <name type="scientific">Blyttiomyces helicus</name>
    <dbReference type="NCBI Taxonomy" id="388810"/>
    <lineage>
        <taxon>Eukaryota</taxon>
        <taxon>Fungi</taxon>
        <taxon>Fungi incertae sedis</taxon>
        <taxon>Chytridiomycota</taxon>
        <taxon>Chytridiomycota incertae sedis</taxon>
        <taxon>Chytridiomycetes</taxon>
        <taxon>Chytridiomycetes incertae sedis</taxon>
        <taxon>Blyttiomyces</taxon>
    </lineage>
</organism>
<dbReference type="Proteomes" id="UP000269721">
    <property type="component" value="Unassembled WGS sequence"/>
</dbReference>
<name>A0A4P9W8D8_9FUNG</name>
<sequence length="372" mass="41892">MKFSPIPWLRRSDIESVGVCVIKDIEDFGLRAFAPDVVERKIFRRYRFSEQQLSSLEQLFPNDIYPPEITFHKNPPSSYRDHRARRILQPLGHWPCWPLPLDAGGTSRWRSSDSYRDGKRRHRVLQCRSGVDPTAAAKPPSGRAQGRSTHAFSGCLTHVHIICEAVLDAKGNEDVDACGPTLAIHGVLQHSENCNELPFAAIKELPRHIGNVRFWLTKDDIATIWRGLRKEILSTDSNLSGEQNIHNFLTGMLTATSDRFELGIASPPMREAAWRYSHGKLILMDGTFGVCLQKILLLIVLVINEKYKGIPVALFLFSAPPNNRQTFGGYDAAILLRLLLKWKAALGKKDGEGFTPKVWLLQLFSSDCDLSP</sequence>
<dbReference type="EMBL" id="KZ997497">
    <property type="protein sequence ID" value="RKO87338.1"/>
    <property type="molecule type" value="Genomic_DNA"/>
</dbReference>
<dbReference type="OrthoDB" id="2422225at2759"/>
<proteinExistence type="predicted"/>
<reference evidence="3" key="1">
    <citation type="journal article" date="2018" name="Nat. Microbiol.">
        <title>Leveraging single-cell genomics to expand the fungal tree of life.</title>
        <authorList>
            <person name="Ahrendt S.R."/>
            <person name="Quandt C.A."/>
            <person name="Ciobanu D."/>
            <person name="Clum A."/>
            <person name="Salamov A."/>
            <person name="Andreopoulos B."/>
            <person name="Cheng J.F."/>
            <person name="Woyke T."/>
            <person name="Pelin A."/>
            <person name="Henrissat B."/>
            <person name="Reynolds N.K."/>
            <person name="Benny G.L."/>
            <person name="Smith M.E."/>
            <person name="James T.Y."/>
            <person name="Grigoriev I.V."/>
        </authorList>
    </citation>
    <scope>NUCLEOTIDE SEQUENCE [LARGE SCALE GENOMIC DNA]</scope>
</reference>
<evidence type="ECO:0000313" key="2">
    <source>
        <dbReference type="EMBL" id="RKO87338.1"/>
    </source>
</evidence>
<gene>
    <name evidence="2" type="ORF">BDK51DRAFT_33941</name>
</gene>
<keyword evidence="3" id="KW-1185">Reference proteome</keyword>
<evidence type="ECO:0000256" key="1">
    <source>
        <dbReference type="SAM" id="MobiDB-lite"/>
    </source>
</evidence>
<feature type="region of interest" description="Disordered" evidence="1">
    <location>
        <begin position="128"/>
        <end position="148"/>
    </location>
</feature>
<protein>
    <submittedName>
        <fullName evidence="2">Uncharacterized protein</fullName>
    </submittedName>
</protein>
<accession>A0A4P9W8D8</accession>
<dbReference type="AlphaFoldDB" id="A0A4P9W8D8"/>